<feature type="transmembrane region" description="Helical" evidence="1">
    <location>
        <begin position="27"/>
        <end position="50"/>
    </location>
</feature>
<comment type="caution">
    <text evidence="2">The sequence shown here is derived from an EMBL/GenBank/DDBJ whole genome shotgun (WGS) entry which is preliminary data.</text>
</comment>
<accession>A0ABU9BSE2</accession>
<protein>
    <recommendedName>
        <fullName evidence="4">5-bromo-4-chloroindolyl phosphate hydrolase</fullName>
    </recommendedName>
</protein>
<feature type="transmembrane region" description="Helical" evidence="1">
    <location>
        <begin position="56"/>
        <end position="72"/>
    </location>
</feature>
<reference evidence="2 3" key="1">
    <citation type="submission" date="2024-04" db="EMBL/GenBank/DDBJ databases">
        <title>Novel species of the genus Ideonella isolated from streams.</title>
        <authorList>
            <person name="Lu H."/>
        </authorList>
    </citation>
    <scope>NUCLEOTIDE SEQUENCE [LARGE SCALE GENOMIC DNA]</scope>
    <source>
        <strain evidence="2 3">DXS29W</strain>
    </source>
</reference>
<evidence type="ECO:0008006" key="4">
    <source>
        <dbReference type="Google" id="ProtNLM"/>
    </source>
</evidence>
<name>A0ABU9BSE2_9BURK</name>
<sequence length="224" mass="24578">MKPNRSTPGHPIQGRPTSPPWQRRGLIFLYSHGNIAGCSLALAGPLLLFAGVIGPLWWAITLGLYAAGYLLAPRTPELERRIAASLSHDEVMKHLDRLIAQAAPHLGPELARTLARLRETVAQVLPRLSHGGPDHGELFTVRETVLSYLPETLANYVALPPAFRASHVLKDGLTARQHLGRQLDLLDRQLRQIAANVATQDADALLAHGRFLEAKFSRPDFLSV</sequence>
<organism evidence="2 3">
    <name type="scientific">Ideonella lacteola</name>
    <dbReference type="NCBI Taxonomy" id="2984193"/>
    <lineage>
        <taxon>Bacteria</taxon>
        <taxon>Pseudomonadati</taxon>
        <taxon>Pseudomonadota</taxon>
        <taxon>Betaproteobacteria</taxon>
        <taxon>Burkholderiales</taxon>
        <taxon>Sphaerotilaceae</taxon>
        <taxon>Ideonella</taxon>
    </lineage>
</organism>
<keyword evidence="1" id="KW-0812">Transmembrane</keyword>
<dbReference type="EMBL" id="JBBUTG010000012">
    <property type="protein sequence ID" value="MEK8032890.1"/>
    <property type="molecule type" value="Genomic_DNA"/>
</dbReference>
<keyword evidence="1" id="KW-1133">Transmembrane helix</keyword>
<evidence type="ECO:0000313" key="3">
    <source>
        <dbReference type="Proteomes" id="UP001371218"/>
    </source>
</evidence>
<keyword evidence="3" id="KW-1185">Reference proteome</keyword>
<evidence type="ECO:0000313" key="2">
    <source>
        <dbReference type="EMBL" id="MEK8032890.1"/>
    </source>
</evidence>
<dbReference type="Proteomes" id="UP001371218">
    <property type="component" value="Unassembled WGS sequence"/>
</dbReference>
<dbReference type="RefSeq" id="WP_341427304.1">
    <property type="nucleotide sequence ID" value="NZ_JBBUTG010000012.1"/>
</dbReference>
<proteinExistence type="predicted"/>
<keyword evidence="1" id="KW-0472">Membrane</keyword>
<evidence type="ECO:0000256" key="1">
    <source>
        <dbReference type="SAM" id="Phobius"/>
    </source>
</evidence>
<gene>
    <name evidence="2" type="ORF">AACH06_18880</name>
</gene>